<dbReference type="EMBL" id="JAIQUM010000018">
    <property type="protein sequence ID" value="MBZ5750641.1"/>
    <property type="molecule type" value="Genomic_DNA"/>
</dbReference>
<name>A0ABS7UR63_9BACI</name>
<gene>
    <name evidence="2" type="ORF">K9V48_10345</name>
</gene>
<evidence type="ECO:0000313" key="3">
    <source>
        <dbReference type="Proteomes" id="UP001165287"/>
    </source>
</evidence>
<evidence type="ECO:0000313" key="2">
    <source>
        <dbReference type="EMBL" id="MBZ5750641.1"/>
    </source>
</evidence>
<reference evidence="2" key="1">
    <citation type="submission" date="2024-05" db="EMBL/GenBank/DDBJ databases">
        <title>Metabacillus sp. nov., isolated from the rhizosphere soil of tomato plants.</title>
        <authorList>
            <person name="Ma R."/>
        </authorList>
    </citation>
    <scope>NUCLEOTIDE SEQUENCE</scope>
    <source>
        <strain evidence="2">DBTR6</strain>
    </source>
</reference>
<dbReference type="PROSITE" id="PS51186">
    <property type="entry name" value="GNAT"/>
    <property type="match status" value="1"/>
</dbReference>
<organism evidence="2 3">
    <name type="scientific">Metabacillus rhizolycopersici</name>
    <dbReference type="NCBI Taxonomy" id="2875709"/>
    <lineage>
        <taxon>Bacteria</taxon>
        <taxon>Bacillati</taxon>
        <taxon>Bacillota</taxon>
        <taxon>Bacilli</taxon>
        <taxon>Bacillales</taxon>
        <taxon>Bacillaceae</taxon>
        <taxon>Metabacillus</taxon>
    </lineage>
</organism>
<dbReference type="Pfam" id="PF00583">
    <property type="entry name" value="Acetyltransf_1"/>
    <property type="match status" value="1"/>
</dbReference>
<sequence>MTIRWGEITDDHLSNLENALKLYDQTFPIEVRESHEVFMQGLHYAKSSFPNNFHFLVGFEKDELVSFATAHYLAEVNSGFIVYLVTNPSMRRMGVGEKTLVELESLLNEDAILAGNDSLRTIILETETEEMVHSEAEKADCIKRKQFYERNGYKQYGGIAYVQPPLHDVAGSVPLNLFLKDFQKDEQTQEEIKGIIRAMYQEKYYKVNRIEKKVLKHCFIKMGMDFIL</sequence>
<dbReference type="Gene3D" id="3.40.630.30">
    <property type="match status" value="1"/>
</dbReference>
<dbReference type="InterPro" id="IPR000182">
    <property type="entry name" value="GNAT_dom"/>
</dbReference>
<comment type="caution">
    <text evidence="2">The sequence shown here is derived from an EMBL/GenBank/DDBJ whole genome shotgun (WGS) entry which is preliminary data.</text>
</comment>
<dbReference type="SUPFAM" id="SSF55729">
    <property type="entry name" value="Acyl-CoA N-acyltransferases (Nat)"/>
    <property type="match status" value="1"/>
</dbReference>
<dbReference type="RefSeq" id="WP_224138929.1">
    <property type="nucleotide sequence ID" value="NZ_JAIQUM010000018.1"/>
</dbReference>
<feature type="domain" description="N-acetyltransferase" evidence="1">
    <location>
        <begin position="6"/>
        <end position="180"/>
    </location>
</feature>
<proteinExistence type="predicted"/>
<keyword evidence="3" id="KW-1185">Reference proteome</keyword>
<protein>
    <submittedName>
        <fullName evidence="2">GNAT family N-acetyltransferase</fullName>
    </submittedName>
</protein>
<dbReference type="InterPro" id="IPR016181">
    <property type="entry name" value="Acyl_CoA_acyltransferase"/>
</dbReference>
<evidence type="ECO:0000259" key="1">
    <source>
        <dbReference type="PROSITE" id="PS51186"/>
    </source>
</evidence>
<accession>A0ABS7UR63</accession>
<dbReference type="Proteomes" id="UP001165287">
    <property type="component" value="Unassembled WGS sequence"/>
</dbReference>